<gene>
    <name evidence="16" type="ORF">NX02_07045</name>
</gene>
<dbReference type="KEGG" id="ssan:NX02_07045"/>
<keyword evidence="10 11" id="KW-0998">Cell outer membrane</keyword>
<dbReference type="STRING" id="1123269.NX02_07045"/>
<dbReference type="GO" id="GO:0009279">
    <property type="term" value="C:cell outer membrane"/>
    <property type="evidence" value="ECO:0007669"/>
    <property type="project" value="UniProtKB-SubCell"/>
</dbReference>
<dbReference type="PANTHER" id="PTHR32552">
    <property type="entry name" value="FERRICHROME IRON RECEPTOR-RELATED"/>
    <property type="match status" value="1"/>
</dbReference>
<dbReference type="InterPro" id="IPR039426">
    <property type="entry name" value="TonB-dep_rcpt-like"/>
</dbReference>
<dbReference type="GO" id="GO:0006826">
    <property type="term" value="P:iron ion transport"/>
    <property type="evidence" value="ECO:0007669"/>
    <property type="project" value="UniProtKB-KW"/>
</dbReference>
<evidence type="ECO:0000256" key="9">
    <source>
        <dbReference type="ARBA" id="ARBA00023136"/>
    </source>
</evidence>
<evidence type="ECO:0000256" key="11">
    <source>
        <dbReference type="PROSITE-ProRule" id="PRU01360"/>
    </source>
</evidence>
<dbReference type="InterPro" id="IPR006311">
    <property type="entry name" value="TAT_signal"/>
</dbReference>
<proteinExistence type="inferred from homology"/>
<dbReference type="HOGENOM" id="CLU_008287_15_1_5"/>
<organism evidence="16 17">
    <name type="scientific">Sphingomonas sanxanigenens DSM 19645 = NX02</name>
    <dbReference type="NCBI Taxonomy" id="1123269"/>
    <lineage>
        <taxon>Bacteria</taxon>
        <taxon>Pseudomonadati</taxon>
        <taxon>Pseudomonadota</taxon>
        <taxon>Alphaproteobacteria</taxon>
        <taxon>Sphingomonadales</taxon>
        <taxon>Sphingomonadaceae</taxon>
        <taxon>Sphingomonas</taxon>
    </lineage>
</organism>
<protein>
    <recommendedName>
        <fullName evidence="18">TonB-denpendent receptor</fullName>
    </recommendedName>
</protein>
<evidence type="ECO:0000256" key="12">
    <source>
        <dbReference type="RuleBase" id="RU003357"/>
    </source>
</evidence>
<keyword evidence="6" id="KW-0408">Iron</keyword>
<dbReference type="Proteomes" id="UP000018851">
    <property type="component" value="Chromosome"/>
</dbReference>
<dbReference type="AlphaFoldDB" id="W0A7R0"/>
<keyword evidence="13" id="KW-0732">Signal</keyword>
<keyword evidence="17" id="KW-1185">Reference proteome</keyword>
<name>W0A7R0_9SPHN</name>
<dbReference type="Pfam" id="PF07715">
    <property type="entry name" value="Plug"/>
    <property type="match status" value="1"/>
</dbReference>
<dbReference type="PROSITE" id="PS51318">
    <property type="entry name" value="TAT"/>
    <property type="match status" value="1"/>
</dbReference>
<dbReference type="eggNOG" id="COG4773">
    <property type="taxonomic scope" value="Bacteria"/>
</dbReference>
<evidence type="ECO:0000256" key="6">
    <source>
        <dbReference type="ARBA" id="ARBA00023004"/>
    </source>
</evidence>
<dbReference type="Gene3D" id="2.40.170.20">
    <property type="entry name" value="TonB-dependent receptor, beta-barrel domain"/>
    <property type="match status" value="1"/>
</dbReference>
<dbReference type="PROSITE" id="PS52016">
    <property type="entry name" value="TONB_DEPENDENT_REC_3"/>
    <property type="match status" value="1"/>
</dbReference>
<evidence type="ECO:0000256" key="1">
    <source>
        <dbReference type="ARBA" id="ARBA00004571"/>
    </source>
</evidence>
<keyword evidence="2 11" id="KW-0813">Transport</keyword>
<dbReference type="SUPFAM" id="SSF56935">
    <property type="entry name" value="Porins"/>
    <property type="match status" value="1"/>
</dbReference>
<evidence type="ECO:0000256" key="3">
    <source>
        <dbReference type="ARBA" id="ARBA00022452"/>
    </source>
</evidence>
<evidence type="ECO:0000256" key="2">
    <source>
        <dbReference type="ARBA" id="ARBA00022448"/>
    </source>
</evidence>
<keyword evidence="7" id="KW-0406">Ion transport</keyword>
<evidence type="ECO:0000256" key="13">
    <source>
        <dbReference type="SAM" id="SignalP"/>
    </source>
</evidence>
<dbReference type="EMBL" id="CP006644">
    <property type="protein sequence ID" value="AHE53136.1"/>
    <property type="molecule type" value="Genomic_DNA"/>
</dbReference>
<dbReference type="OrthoDB" id="9760333at2"/>
<dbReference type="InterPro" id="IPR036942">
    <property type="entry name" value="Beta-barrel_TonB_sf"/>
</dbReference>
<dbReference type="RefSeq" id="WP_025291405.1">
    <property type="nucleotide sequence ID" value="NZ_CP006644.1"/>
</dbReference>
<keyword evidence="8 12" id="KW-0798">TonB box</keyword>
<evidence type="ECO:0000259" key="14">
    <source>
        <dbReference type="Pfam" id="PF00593"/>
    </source>
</evidence>
<dbReference type="InterPro" id="IPR000531">
    <property type="entry name" value="Beta-barrel_TonB"/>
</dbReference>
<evidence type="ECO:0000256" key="4">
    <source>
        <dbReference type="ARBA" id="ARBA00022496"/>
    </source>
</evidence>
<evidence type="ECO:0000256" key="10">
    <source>
        <dbReference type="ARBA" id="ARBA00023237"/>
    </source>
</evidence>
<keyword evidence="5 11" id="KW-0812">Transmembrane</keyword>
<comment type="subcellular location">
    <subcellularLocation>
        <location evidence="1 11">Cell outer membrane</location>
        <topology evidence="1 11">Multi-pass membrane protein</topology>
    </subcellularLocation>
</comment>
<dbReference type="PANTHER" id="PTHR32552:SF81">
    <property type="entry name" value="TONB-DEPENDENT OUTER MEMBRANE RECEPTOR"/>
    <property type="match status" value="1"/>
</dbReference>
<feature type="chain" id="PRO_5004786024" description="TonB-denpendent receptor" evidence="13">
    <location>
        <begin position="29"/>
        <end position="803"/>
    </location>
</feature>
<keyword evidence="9 11" id="KW-0472">Membrane</keyword>
<feature type="domain" description="TonB-dependent receptor-like beta-barrel" evidence="14">
    <location>
        <begin position="267"/>
        <end position="758"/>
    </location>
</feature>
<evidence type="ECO:0000256" key="5">
    <source>
        <dbReference type="ARBA" id="ARBA00022692"/>
    </source>
</evidence>
<evidence type="ECO:0000256" key="7">
    <source>
        <dbReference type="ARBA" id="ARBA00023065"/>
    </source>
</evidence>
<keyword evidence="3 11" id="KW-1134">Transmembrane beta strand</keyword>
<comment type="similarity">
    <text evidence="11 12">Belongs to the TonB-dependent receptor family.</text>
</comment>
<reference evidence="16 17" key="1">
    <citation type="submission" date="2013-07" db="EMBL/GenBank/DDBJ databases">
        <title>Completed genome of Sphingomonas sanxanigenens NX02.</title>
        <authorList>
            <person name="Ma T."/>
            <person name="Huang H."/>
            <person name="Wu M."/>
            <person name="Li X."/>
            <person name="Li G."/>
        </authorList>
    </citation>
    <scope>NUCLEOTIDE SEQUENCE [LARGE SCALE GENOMIC DNA]</scope>
    <source>
        <strain evidence="16 17">NX02</strain>
    </source>
</reference>
<dbReference type="InterPro" id="IPR012910">
    <property type="entry name" value="Plug_dom"/>
</dbReference>
<evidence type="ECO:0000313" key="17">
    <source>
        <dbReference type="Proteomes" id="UP000018851"/>
    </source>
</evidence>
<dbReference type="Pfam" id="PF00593">
    <property type="entry name" value="TonB_dep_Rec_b-barrel"/>
    <property type="match status" value="1"/>
</dbReference>
<accession>W0A7R0</accession>
<feature type="signal peptide" evidence="13">
    <location>
        <begin position="1"/>
        <end position="28"/>
    </location>
</feature>
<evidence type="ECO:0000313" key="16">
    <source>
        <dbReference type="EMBL" id="AHE53136.1"/>
    </source>
</evidence>
<evidence type="ECO:0000259" key="15">
    <source>
        <dbReference type="Pfam" id="PF07715"/>
    </source>
</evidence>
<evidence type="ECO:0008006" key="18">
    <source>
        <dbReference type="Google" id="ProtNLM"/>
    </source>
</evidence>
<keyword evidence="4" id="KW-0410">Iron transport</keyword>
<evidence type="ECO:0000256" key="8">
    <source>
        <dbReference type="ARBA" id="ARBA00023077"/>
    </source>
</evidence>
<dbReference type="PATRIC" id="fig|1123269.5.peg.1364"/>
<sequence length="803" mass="87582">MMRRSLTSRSLLSATALGTLLIAAPVAAQTAASEDAAAPVPQAPDDGDDVIIVTGTRRAVSLQDAPINLTALSGAELQDQRIDDVRDIAAFSPGLTIQDTGPRNTGTIVMRGLSASDTGDTGGNADNSLATYLGEVPLYLDFKLLDIDRVEVLLGPQGTLYGLGTLAGAIRYIPNRPDPDNWSGMAHGRMYDVAHADDPGFSVDGTINVPIVPGVIALRSTVGYYNDPGFIDYKYLVRDPGVSLPQPNNPTGFFGSIGTPQEVADNLYTYKDANFEHTFTTRNQLGIFPADWLNVYLTYAYQETQTNGRQSNGGGVFGTGKYEAPWRFLEPSDRKAHLVSAEIEADIGSFAQFVSATAYTKQTIQSSVDVTDLLLDLDYDYELFPAFAGYTRSDIDYEQFNQEVRFVSAHGGPLSWVVGGFYNELKQNSTYFEILPGYPAYAGIDRPDEIEYASFVDSKTTEKAVYGELSLEPFEGLQLTAGGRYFDYKADVVGGQALPLFQPFPEINYRSRAGNTKDDGFVWKFNGSYKFGEELMVYATYSKGYRIGGVNRVAPCALPLPPGQNLCALPDELVYAPDEVKNVEVGMRWSLFERRFTGSLAAYHIDWTGIQLDGLTENGAIGITVNGGKAVSKGVELTVQLRPIEGLTMRGNYAYNDAHLTEEVPGLIKFRGGEVDAEPGDRLPGSTKNSGAVGATYTLPVGDTSDIAVNWTMTYTGNILTRVGARGFGEKLPSFVTHRASIAYSKEDWEIRLFADNLFDKYAVASVGNDLSRRFVNDGVVSRYYARTVIPPRRVGVEMTKKF</sequence>
<feature type="domain" description="TonB-dependent receptor plug" evidence="15">
    <location>
        <begin position="62"/>
        <end position="169"/>
    </location>
</feature>